<dbReference type="PRINTS" id="PR00143">
    <property type="entry name" value="CITRTSNTHASE"/>
</dbReference>
<dbReference type="AlphaFoldDB" id="A0A6F8ZGK5"/>
<accession>A0A6F8ZGK5</accession>
<keyword evidence="9" id="KW-1185">Reference proteome</keyword>
<dbReference type="InterPro" id="IPR016143">
    <property type="entry name" value="Citrate_synth-like_sm_a-sub"/>
</dbReference>
<feature type="active site" evidence="6">
    <location>
        <position position="306"/>
    </location>
</feature>
<dbReference type="CDD" id="cd06109">
    <property type="entry name" value="BsCS-I_like"/>
    <property type="match status" value="1"/>
</dbReference>
<organism evidence="8 9">
    <name type="scientific">Candidatus Hydrogenisulfobacillus filiaventi</name>
    <dbReference type="NCBI Taxonomy" id="2707344"/>
    <lineage>
        <taxon>Bacteria</taxon>
        <taxon>Bacillati</taxon>
        <taxon>Bacillota</taxon>
        <taxon>Clostridia</taxon>
        <taxon>Eubacteriales</taxon>
        <taxon>Clostridiales Family XVII. Incertae Sedis</taxon>
        <taxon>Candidatus Hydrogenisulfobacillus</taxon>
    </lineage>
</organism>
<proteinExistence type="inferred from homology"/>
<keyword evidence="8" id="KW-0012">Acyltransferase</keyword>
<dbReference type="NCBIfam" id="NF009005">
    <property type="entry name" value="PRK12350.1"/>
    <property type="match status" value="1"/>
</dbReference>
<dbReference type="InterPro" id="IPR016142">
    <property type="entry name" value="Citrate_synth-like_lrg_a-sub"/>
</dbReference>
<comment type="pathway">
    <text evidence="1">Carbohydrate metabolism; tricarboxylic acid cycle.</text>
</comment>
<comment type="catalytic activity">
    <reaction evidence="4">
        <text>oxaloacetate + acetyl-CoA + H2O = citrate + CoA + H(+)</text>
        <dbReference type="Rhea" id="RHEA:16845"/>
        <dbReference type="ChEBI" id="CHEBI:15377"/>
        <dbReference type="ChEBI" id="CHEBI:15378"/>
        <dbReference type="ChEBI" id="CHEBI:16452"/>
        <dbReference type="ChEBI" id="CHEBI:16947"/>
        <dbReference type="ChEBI" id="CHEBI:57287"/>
        <dbReference type="ChEBI" id="CHEBI:57288"/>
        <dbReference type="EC" id="2.3.3.16"/>
    </reaction>
</comment>
<dbReference type="GO" id="GO:0006099">
    <property type="term" value="P:tricarboxylic acid cycle"/>
    <property type="evidence" value="ECO:0007669"/>
    <property type="project" value="UniProtKB-UniPathway"/>
</dbReference>
<dbReference type="UniPathway" id="UPA00223"/>
<dbReference type="InterPro" id="IPR024176">
    <property type="entry name" value="Citrate_synthase_bac-typ"/>
</dbReference>
<dbReference type="PROSITE" id="PS00480">
    <property type="entry name" value="CITRATE_SYNTHASE"/>
    <property type="match status" value="1"/>
</dbReference>
<dbReference type="Gene3D" id="1.10.580.10">
    <property type="entry name" value="Citrate Synthase, domain 1"/>
    <property type="match status" value="1"/>
</dbReference>
<dbReference type="InterPro" id="IPR036969">
    <property type="entry name" value="Citrate_synthase_sf"/>
</dbReference>
<evidence type="ECO:0000313" key="9">
    <source>
        <dbReference type="Proteomes" id="UP000503399"/>
    </source>
</evidence>
<dbReference type="GO" id="GO:0005975">
    <property type="term" value="P:carbohydrate metabolic process"/>
    <property type="evidence" value="ECO:0007669"/>
    <property type="project" value="TreeGrafter"/>
</dbReference>
<evidence type="ECO:0000256" key="3">
    <source>
        <dbReference type="ARBA" id="ARBA00022679"/>
    </source>
</evidence>
<gene>
    <name evidence="8" type="primary">citA</name>
    <name evidence="8" type="ORF">R50_1331</name>
</gene>
<dbReference type="InterPro" id="IPR019810">
    <property type="entry name" value="Citrate_synthase_AS"/>
</dbReference>
<dbReference type="PANTHER" id="PTHR11739">
    <property type="entry name" value="CITRATE SYNTHASE"/>
    <property type="match status" value="1"/>
</dbReference>
<evidence type="ECO:0000256" key="6">
    <source>
        <dbReference type="PIRSR" id="PIRSR001369-1"/>
    </source>
</evidence>
<dbReference type="PANTHER" id="PTHR11739:SF23">
    <property type="entry name" value="CITRATE SYNTHASE 2-RELATED"/>
    <property type="match status" value="1"/>
</dbReference>
<dbReference type="GO" id="GO:0005829">
    <property type="term" value="C:cytosol"/>
    <property type="evidence" value="ECO:0007669"/>
    <property type="project" value="TreeGrafter"/>
</dbReference>
<protein>
    <recommendedName>
        <fullName evidence="5">Citrate synthase</fullName>
    </recommendedName>
</protein>
<dbReference type="Pfam" id="PF00285">
    <property type="entry name" value="Citrate_synt"/>
    <property type="match status" value="1"/>
</dbReference>
<evidence type="ECO:0000256" key="7">
    <source>
        <dbReference type="RuleBase" id="RU003406"/>
    </source>
</evidence>
<evidence type="ECO:0000256" key="2">
    <source>
        <dbReference type="ARBA" id="ARBA00010566"/>
    </source>
</evidence>
<feature type="active site" evidence="6">
    <location>
        <position position="251"/>
    </location>
</feature>
<dbReference type="KEGG" id="hfv:R50_1331"/>
<name>A0A6F8ZGK5_9FIRM</name>
<dbReference type="GO" id="GO:0036440">
    <property type="term" value="F:citrate synthase activity"/>
    <property type="evidence" value="ECO:0007669"/>
    <property type="project" value="UniProtKB-EC"/>
</dbReference>
<evidence type="ECO:0000256" key="1">
    <source>
        <dbReference type="ARBA" id="ARBA00005163"/>
    </source>
</evidence>
<dbReference type="InterPro" id="IPR002020">
    <property type="entry name" value="Citrate_synthase"/>
</dbReference>
<dbReference type="Gene3D" id="1.10.230.10">
    <property type="entry name" value="Cytochrome P450-Terp, domain 2"/>
    <property type="match status" value="1"/>
</dbReference>
<dbReference type="PIRSF" id="PIRSF001369">
    <property type="entry name" value="Citrate_synth"/>
    <property type="match status" value="1"/>
</dbReference>
<sequence>MTYVPGLEGVVAAQTGLSLVDGENGRLVYRGYWARDLAKQWSFEDVAYLLWYGSAPDAARSAAFRRDLASRRVLPAHVAAIIDLLPPDQDMMSVLRTAVSAMGVPEPDPTLDQAATFLAVVPTIIAHRHARLQGKTPVPPDPTLSHVANYLYMLQGVRPTATQVRALEAYLILAMEHGMNASTFAARVVTSTRSDMASALTAAIGAMKGPLHGGAPSAVMDMLDQIGDLSQAEPWIRARLEAGERLMGFGHRIYKTEDPRAAALRDVVRELAGADAWFALAAGVEEVAVRLLQEYKPGRRLYTNVEYWAAAILRQVGMPPSLYTATFTASRVVGWTAHILEQAANNRLIRPQSEYVGPLPEGALVN</sequence>
<evidence type="ECO:0000313" key="8">
    <source>
        <dbReference type="EMBL" id="CAB1128837.1"/>
    </source>
</evidence>
<dbReference type="Proteomes" id="UP000503399">
    <property type="component" value="Chromosome"/>
</dbReference>
<dbReference type="EMBL" id="LR778114">
    <property type="protein sequence ID" value="CAB1128837.1"/>
    <property type="molecule type" value="Genomic_DNA"/>
</dbReference>
<dbReference type="SUPFAM" id="SSF48256">
    <property type="entry name" value="Citrate synthase"/>
    <property type="match status" value="1"/>
</dbReference>
<keyword evidence="3 5" id="KW-0808">Transferase</keyword>
<comment type="similarity">
    <text evidence="2 5 7">Belongs to the citrate synthase family.</text>
</comment>
<evidence type="ECO:0000256" key="5">
    <source>
        <dbReference type="PIRNR" id="PIRNR001369"/>
    </source>
</evidence>
<evidence type="ECO:0000256" key="4">
    <source>
        <dbReference type="ARBA" id="ARBA00049288"/>
    </source>
</evidence>
<reference evidence="8 9" key="1">
    <citation type="submission" date="2020-02" db="EMBL/GenBank/DDBJ databases">
        <authorList>
            <person name="Hogendoorn C."/>
        </authorList>
    </citation>
    <scope>NUCLEOTIDE SEQUENCE [LARGE SCALE GENOMIC DNA]</scope>
    <source>
        <strain evidence="8">R501</strain>
    </source>
</reference>